<dbReference type="Gene3D" id="1.20.1270.90">
    <property type="entry name" value="AF1782-like"/>
    <property type="match status" value="1"/>
</dbReference>
<protein>
    <recommendedName>
        <fullName evidence="1">DUF357 domain-containing protein</fullName>
    </recommendedName>
</protein>
<dbReference type="InterPro" id="IPR036809">
    <property type="entry name" value="AF1782-like_sf"/>
</dbReference>
<dbReference type="InterPro" id="IPR023140">
    <property type="entry name" value="DUF357"/>
</dbReference>
<evidence type="ECO:0000313" key="2">
    <source>
        <dbReference type="EMBL" id="CAD6491197.1"/>
    </source>
</evidence>
<dbReference type="AlphaFoldDB" id="A0A811T9D6"/>
<accession>A0A811T9D6</accession>
<organism evidence="2 3">
    <name type="scientific">Candidatus Argoarchaeum ethanivorans</name>
    <dbReference type="NCBI Taxonomy" id="2608793"/>
    <lineage>
        <taxon>Archaea</taxon>
        <taxon>Methanobacteriati</taxon>
        <taxon>Methanobacteriota</taxon>
        <taxon>Stenosarchaea group</taxon>
        <taxon>Methanomicrobia</taxon>
        <taxon>Methanosarcinales</taxon>
        <taxon>Methanosarcinales incertae sedis</taxon>
        <taxon>GOM Arc I cluster</taxon>
        <taxon>Candidatus Argoarchaeum</taxon>
    </lineage>
</organism>
<proteinExistence type="predicted"/>
<sequence>MTADIVEKVNRYCDMLSTALDDVHILPCQDSEFHAVAVDFLEMARSYYEDGVHFMNKVDLVNALVCFSYGYAWLDAGARLGIFAVSRKELFTI</sequence>
<feature type="domain" description="DUF357" evidence="1">
    <location>
        <begin position="11"/>
        <end position="83"/>
    </location>
</feature>
<name>A0A811T9D6_9EURY</name>
<evidence type="ECO:0000259" key="1">
    <source>
        <dbReference type="Pfam" id="PF04010"/>
    </source>
</evidence>
<dbReference type="SUPFAM" id="SSF158372">
    <property type="entry name" value="AF1782-like"/>
    <property type="match status" value="1"/>
</dbReference>
<dbReference type="EMBL" id="CAJHIM010000004">
    <property type="protein sequence ID" value="CAD6491197.1"/>
    <property type="molecule type" value="Genomic_DNA"/>
</dbReference>
<evidence type="ECO:0000313" key="3">
    <source>
        <dbReference type="Proteomes" id="UP000637195"/>
    </source>
</evidence>
<comment type="caution">
    <text evidence="2">The sequence shown here is derived from an EMBL/GenBank/DDBJ whole genome shotgun (WGS) entry which is preliminary data.</text>
</comment>
<dbReference type="Proteomes" id="UP000637195">
    <property type="component" value="Unassembled WGS sequence"/>
</dbReference>
<gene>
    <name evidence="2" type="ORF">ANIMEMIM_00104</name>
</gene>
<dbReference type="Pfam" id="PF04010">
    <property type="entry name" value="DUF357"/>
    <property type="match status" value="1"/>
</dbReference>
<reference evidence="2" key="1">
    <citation type="submission" date="2020-10" db="EMBL/GenBank/DDBJ databases">
        <authorList>
            <person name="Hahn C.J."/>
            <person name="Laso-Perez R."/>
            <person name="Vulcano F."/>
            <person name="Vaziourakis K.-M."/>
            <person name="Stokke R."/>
            <person name="Steen I.H."/>
            <person name="Teske A."/>
            <person name="Boetius A."/>
            <person name="Liebeke M."/>
            <person name="Amann R."/>
            <person name="Knittel K."/>
        </authorList>
    </citation>
    <scope>NUCLEOTIDE SEQUENCE</scope>
    <source>
        <strain evidence="2">Gfbio:e3339647-f889-4370-9287-4fb5cb688e4c:AG393N10_GoMArc1</strain>
    </source>
</reference>